<dbReference type="CDD" id="cd02440">
    <property type="entry name" value="AdoMet_MTases"/>
    <property type="match status" value="1"/>
</dbReference>
<dbReference type="EMBL" id="JAFBDZ010000003">
    <property type="protein sequence ID" value="MBM7586948.1"/>
    <property type="molecule type" value="Genomic_DNA"/>
</dbReference>
<evidence type="ECO:0000259" key="1">
    <source>
        <dbReference type="Pfam" id="PF08241"/>
    </source>
</evidence>
<protein>
    <submittedName>
        <fullName evidence="2">SAM-dependent methyltransferase</fullName>
    </submittedName>
</protein>
<keyword evidence="3" id="KW-1185">Reference proteome</keyword>
<proteinExistence type="predicted"/>
<dbReference type="GO" id="GO:0032259">
    <property type="term" value="P:methylation"/>
    <property type="evidence" value="ECO:0007669"/>
    <property type="project" value="UniProtKB-KW"/>
</dbReference>
<dbReference type="SUPFAM" id="SSF53335">
    <property type="entry name" value="S-adenosyl-L-methionine-dependent methyltransferases"/>
    <property type="match status" value="1"/>
</dbReference>
<name>A0ABS2NGF1_9BACI</name>
<dbReference type="InterPro" id="IPR029063">
    <property type="entry name" value="SAM-dependent_MTases_sf"/>
</dbReference>
<dbReference type="PANTHER" id="PTHR43861">
    <property type="entry name" value="TRANS-ACONITATE 2-METHYLTRANSFERASE-RELATED"/>
    <property type="match status" value="1"/>
</dbReference>
<keyword evidence="2" id="KW-0489">Methyltransferase</keyword>
<gene>
    <name evidence="2" type="ORF">JOC86_003500</name>
</gene>
<dbReference type="Proteomes" id="UP001646157">
    <property type="component" value="Unassembled WGS sequence"/>
</dbReference>
<comment type="caution">
    <text evidence="2">The sequence shown here is derived from an EMBL/GenBank/DDBJ whole genome shotgun (WGS) entry which is preliminary data.</text>
</comment>
<sequence>MEHKGSSAYDEQDFFETFIKRKMRADSPNNAIEKPAIMELLPNLEGSKILDLGCGDGLFGKELLEQGASFYKGIDGSENMAELANKNLHGLSSSIVCQNLDEVKFEKNQFNLITSRLVFHYLPEIQPLFNKIHGSLVPGGHFVLSVQHPVITSYMSHHNGKEKRGHWLVDHYFRSGERIESWMEHSVVKHHRTIEEYISAALNCGFTLKGIKEGKPEQKFFTNKEEYQRRQRIPLFLILSLQK</sequence>
<reference evidence="2 3" key="1">
    <citation type="submission" date="2021-01" db="EMBL/GenBank/DDBJ databases">
        <title>Genomic Encyclopedia of Type Strains, Phase IV (KMG-IV): sequencing the most valuable type-strain genomes for metagenomic binning, comparative biology and taxonomic classification.</title>
        <authorList>
            <person name="Goeker M."/>
        </authorList>
    </citation>
    <scope>NUCLEOTIDE SEQUENCE [LARGE SCALE GENOMIC DNA]</scope>
    <source>
        <strain evidence="2 3">DSM 24834</strain>
    </source>
</reference>
<dbReference type="Gene3D" id="3.40.50.150">
    <property type="entry name" value="Vaccinia Virus protein VP39"/>
    <property type="match status" value="1"/>
</dbReference>
<keyword evidence="2" id="KW-0808">Transferase</keyword>
<organism evidence="2 3">
    <name type="scientific">Rossellomorea pakistanensis</name>
    <dbReference type="NCBI Taxonomy" id="992288"/>
    <lineage>
        <taxon>Bacteria</taxon>
        <taxon>Bacillati</taxon>
        <taxon>Bacillota</taxon>
        <taxon>Bacilli</taxon>
        <taxon>Bacillales</taxon>
        <taxon>Bacillaceae</taxon>
        <taxon>Rossellomorea</taxon>
    </lineage>
</organism>
<dbReference type="Pfam" id="PF08241">
    <property type="entry name" value="Methyltransf_11"/>
    <property type="match status" value="1"/>
</dbReference>
<dbReference type="InterPro" id="IPR013216">
    <property type="entry name" value="Methyltransf_11"/>
</dbReference>
<evidence type="ECO:0000313" key="2">
    <source>
        <dbReference type="EMBL" id="MBM7586948.1"/>
    </source>
</evidence>
<accession>A0ABS2NGF1</accession>
<evidence type="ECO:0000313" key="3">
    <source>
        <dbReference type="Proteomes" id="UP001646157"/>
    </source>
</evidence>
<feature type="domain" description="Methyltransferase type 11" evidence="1">
    <location>
        <begin position="50"/>
        <end position="144"/>
    </location>
</feature>
<dbReference type="RefSeq" id="WP_205174111.1">
    <property type="nucleotide sequence ID" value="NZ_JAFBDZ010000003.1"/>
</dbReference>
<dbReference type="GO" id="GO:0008168">
    <property type="term" value="F:methyltransferase activity"/>
    <property type="evidence" value="ECO:0007669"/>
    <property type="project" value="UniProtKB-KW"/>
</dbReference>